<reference evidence="1 2" key="1">
    <citation type="submission" date="2017-08" db="EMBL/GenBank/DDBJ databases">
        <title>Infants hospitalized years apart are colonized by the same room-sourced microbial strains.</title>
        <authorList>
            <person name="Brooks B."/>
            <person name="Olm M.R."/>
            <person name="Firek B.A."/>
            <person name="Baker R."/>
            <person name="Thomas B.C."/>
            <person name="Morowitz M.J."/>
            <person name="Banfield J.F."/>
        </authorList>
    </citation>
    <scope>NUCLEOTIDE SEQUENCE [LARGE SCALE GENOMIC DNA]</scope>
    <source>
        <strain evidence="1">S2_003_000_R2_11</strain>
    </source>
</reference>
<dbReference type="Proteomes" id="UP000248975">
    <property type="component" value="Unassembled WGS sequence"/>
</dbReference>
<dbReference type="AlphaFoldDB" id="A0A2W5RYZ9"/>
<evidence type="ECO:0000313" key="1">
    <source>
        <dbReference type="EMBL" id="PZQ95076.1"/>
    </source>
</evidence>
<name>A0A2W5RYZ9_CERSP</name>
<protein>
    <submittedName>
        <fullName evidence="1">Uncharacterized protein</fullName>
    </submittedName>
</protein>
<sequence length="59" mass="6518">MIRVTTAGGMTLIARVADVVIDRGDVMRGVWDMRHGLIRNPAFVYSVRPDDIKAVNYGA</sequence>
<accession>A0A2W5RYZ9</accession>
<organism evidence="1 2">
    <name type="scientific">Cereibacter sphaeroides</name>
    <name type="common">Rhodobacter sphaeroides</name>
    <dbReference type="NCBI Taxonomy" id="1063"/>
    <lineage>
        <taxon>Bacteria</taxon>
        <taxon>Pseudomonadati</taxon>
        <taxon>Pseudomonadota</taxon>
        <taxon>Alphaproteobacteria</taxon>
        <taxon>Rhodobacterales</taxon>
        <taxon>Paracoccaceae</taxon>
        <taxon>Cereibacter</taxon>
    </lineage>
</organism>
<gene>
    <name evidence="1" type="ORF">DI533_20690</name>
</gene>
<dbReference type="EMBL" id="QFQS01000010">
    <property type="protein sequence ID" value="PZQ95076.1"/>
    <property type="molecule type" value="Genomic_DNA"/>
</dbReference>
<evidence type="ECO:0000313" key="2">
    <source>
        <dbReference type="Proteomes" id="UP000248975"/>
    </source>
</evidence>
<comment type="caution">
    <text evidence="1">The sequence shown here is derived from an EMBL/GenBank/DDBJ whole genome shotgun (WGS) entry which is preliminary data.</text>
</comment>
<proteinExistence type="predicted"/>